<evidence type="ECO:0000313" key="1">
    <source>
        <dbReference type="EMBL" id="KAJ9591806.1"/>
    </source>
</evidence>
<sequence>MKKEDFKDIQIVQDHIRKRQVLATSFRKAKCSFFSNNYKIGFGIKLAYNTEEPYNINLQKGRGKMYDQNHFNISSIALSKKYTKPLAISSEKLADIRELLSYIPATHHGYFNSIFCAQETLNRLSQEEEDEVDENFLNY</sequence>
<keyword evidence="2" id="KW-1185">Reference proteome</keyword>
<reference evidence="1" key="2">
    <citation type="submission" date="2023-05" db="EMBL/GenBank/DDBJ databases">
        <authorList>
            <person name="Fouks B."/>
        </authorList>
    </citation>
    <scope>NUCLEOTIDE SEQUENCE</scope>
    <source>
        <strain evidence="1">Stay&amp;Tobe</strain>
        <tissue evidence="1">Testes</tissue>
    </source>
</reference>
<reference evidence="1" key="1">
    <citation type="journal article" date="2023" name="IScience">
        <title>Live-bearing cockroach genome reveals convergent evolutionary mechanisms linked to viviparity in insects and beyond.</title>
        <authorList>
            <person name="Fouks B."/>
            <person name="Harrison M.C."/>
            <person name="Mikhailova A.A."/>
            <person name="Marchal E."/>
            <person name="English S."/>
            <person name="Carruthers M."/>
            <person name="Jennings E.C."/>
            <person name="Chiamaka E.L."/>
            <person name="Frigard R.A."/>
            <person name="Pippel M."/>
            <person name="Attardo G.M."/>
            <person name="Benoit J.B."/>
            <person name="Bornberg-Bauer E."/>
            <person name="Tobe S.S."/>
        </authorList>
    </citation>
    <scope>NUCLEOTIDE SEQUENCE</scope>
    <source>
        <strain evidence="1">Stay&amp;Tobe</strain>
    </source>
</reference>
<proteinExistence type="predicted"/>
<dbReference type="AlphaFoldDB" id="A0AAD8EIW1"/>
<dbReference type="Proteomes" id="UP001233999">
    <property type="component" value="Unassembled WGS sequence"/>
</dbReference>
<organism evidence="1 2">
    <name type="scientific">Diploptera punctata</name>
    <name type="common">Pacific beetle cockroach</name>
    <dbReference type="NCBI Taxonomy" id="6984"/>
    <lineage>
        <taxon>Eukaryota</taxon>
        <taxon>Metazoa</taxon>
        <taxon>Ecdysozoa</taxon>
        <taxon>Arthropoda</taxon>
        <taxon>Hexapoda</taxon>
        <taxon>Insecta</taxon>
        <taxon>Pterygota</taxon>
        <taxon>Neoptera</taxon>
        <taxon>Polyneoptera</taxon>
        <taxon>Dictyoptera</taxon>
        <taxon>Blattodea</taxon>
        <taxon>Blaberoidea</taxon>
        <taxon>Blaberidae</taxon>
        <taxon>Diplopterinae</taxon>
        <taxon>Diploptera</taxon>
    </lineage>
</organism>
<dbReference type="EMBL" id="JASPKZ010003856">
    <property type="protein sequence ID" value="KAJ9591806.1"/>
    <property type="molecule type" value="Genomic_DNA"/>
</dbReference>
<name>A0AAD8EIW1_DIPPU</name>
<protein>
    <submittedName>
        <fullName evidence="1">Uncharacterized protein</fullName>
    </submittedName>
</protein>
<evidence type="ECO:0000313" key="2">
    <source>
        <dbReference type="Proteomes" id="UP001233999"/>
    </source>
</evidence>
<gene>
    <name evidence="1" type="ORF">L9F63_001623</name>
</gene>
<accession>A0AAD8EIW1</accession>
<comment type="caution">
    <text evidence="1">The sequence shown here is derived from an EMBL/GenBank/DDBJ whole genome shotgun (WGS) entry which is preliminary data.</text>
</comment>